<evidence type="ECO:0000313" key="2">
    <source>
        <dbReference type="EMBL" id="MQM00434.1"/>
    </source>
</evidence>
<dbReference type="InterPro" id="IPR013815">
    <property type="entry name" value="ATP_grasp_subdomain_1"/>
</dbReference>
<feature type="region of interest" description="Disordered" evidence="1">
    <location>
        <begin position="11"/>
        <end position="45"/>
    </location>
</feature>
<feature type="compositionally biased region" description="Polar residues" evidence="1">
    <location>
        <begin position="98"/>
        <end position="108"/>
    </location>
</feature>
<proteinExistence type="predicted"/>
<keyword evidence="3" id="KW-1185">Reference proteome</keyword>
<protein>
    <submittedName>
        <fullName evidence="2">Uncharacterized protein</fullName>
    </submittedName>
</protein>
<feature type="compositionally biased region" description="Gly residues" evidence="1">
    <location>
        <begin position="197"/>
        <end position="212"/>
    </location>
</feature>
<reference evidence="2" key="1">
    <citation type="submission" date="2017-07" db="EMBL/GenBank/DDBJ databases">
        <title>Taro Niue Genome Assembly and Annotation.</title>
        <authorList>
            <person name="Atibalentja N."/>
            <person name="Keating K."/>
            <person name="Fields C.J."/>
        </authorList>
    </citation>
    <scope>NUCLEOTIDE SEQUENCE</scope>
    <source>
        <strain evidence="2">Niue_2</strain>
        <tissue evidence="2">Leaf</tissue>
    </source>
</reference>
<name>A0A843W890_COLES</name>
<dbReference type="GO" id="GO:0005524">
    <property type="term" value="F:ATP binding"/>
    <property type="evidence" value="ECO:0007669"/>
    <property type="project" value="InterPro"/>
</dbReference>
<feature type="compositionally biased region" description="Low complexity" evidence="1">
    <location>
        <begin position="11"/>
        <end position="25"/>
    </location>
</feature>
<feature type="non-terminal residue" evidence="2">
    <location>
        <position position="1"/>
    </location>
</feature>
<dbReference type="Proteomes" id="UP000652761">
    <property type="component" value="Unassembled WGS sequence"/>
</dbReference>
<comment type="caution">
    <text evidence="2">The sequence shown here is derived from an EMBL/GenBank/DDBJ whole genome shotgun (WGS) entry which is preliminary data.</text>
</comment>
<evidence type="ECO:0000256" key="1">
    <source>
        <dbReference type="SAM" id="MobiDB-lite"/>
    </source>
</evidence>
<gene>
    <name evidence="2" type="ORF">Taro_033173</name>
</gene>
<feature type="region of interest" description="Disordered" evidence="1">
    <location>
        <begin position="172"/>
        <end position="212"/>
    </location>
</feature>
<dbReference type="Gene3D" id="3.30.1490.20">
    <property type="entry name" value="ATP-grasp fold, A domain"/>
    <property type="match status" value="1"/>
</dbReference>
<dbReference type="EMBL" id="NMUH01002513">
    <property type="protein sequence ID" value="MQM00434.1"/>
    <property type="molecule type" value="Genomic_DNA"/>
</dbReference>
<sequence>LLLCLHPFSSSPHPATAVVSSSSPSLGSLQHRWSPGPSAAPRGDPCGSAVNSWLALQSSESTGFGSLSDAADVATPVEVKSDAISNVNNNSVASIYDSRSPNIGSSIPPSRREGDVKKEKSKAFWGVFSGRSNKYRKSVTEWIDFTDLTNKEPWLSSTRLVIKLDILFGKRKKSGSGSELGCGSNRGGDQQHPPGPGGCSVWGGGCRGGGDE</sequence>
<feature type="region of interest" description="Disordered" evidence="1">
    <location>
        <begin position="98"/>
        <end position="118"/>
    </location>
</feature>
<evidence type="ECO:0000313" key="3">
    <source>
        <dbReference type="Proteomes" id="UP000652761"/>
    </source>
</evidence>
<feature type="non-terminal residue" evidence="2">
    <location>
        <position position="212"/>
    </location>
</feature>
<dbReference type="AlphaFoldDB" id="A0A843W890"/>
<accession>A0A843W890</accession>
<organism evidence="2 3">
    <name type="scientific">Colocasia esculenta</name>
    <name type="common">Wild taro</name>
    <name type="synonym">Arum esculentum</name>
    <dbReference type="NCBI Taxonomy" id="4460"/>
    <lineage>
        <taxon>Eukaryota</taxon>
        <taxon>Viridiplantae</taxon>
        <taxon>Streptophyta</taxon>
        <taxon>Embryophyta</taxon>
        <taxon>Tracheophyta</taxon>
        <taxon>Spermatophyta</taxon>
        <taxon>Magnoliopsida</taxon>
        <taxon>Liliopsida</taxon>
        <taxon>Araceae</taxon>
        <taxon>Aroideae</taxon>
        <taxon>Colocasieae</taxon>
        <taxon>Colocasia</taxon>
    </lineage>
</organism>
<dbReference type="OrthoDB" id="3261737at2759"/>